<reference evidence="2 3" key="1">
    <citation type="submission" date="2019-09" db="EMBL/GenBank/DDBJ databases">
        <title>Draft genome of the ectomycorrhizal ascomycete Sphaerosporella brunnea.</title>
        <authorList>
            <consortium name="DOE Joint Genome Institute"/>
            <person name="Benucci G.M."/>
            <person name="Marozzi G."/>
            <person name="Antonielli L."/>
            <person name="Sanchez S."/>
            <person name="Marco P."/>
            <person name="Wang X."/>
            <person name="Falini L.B."/>
            <person name="Barry K."/>
            <person name="Haridas S."/>
            <person name="Lipzen A."/>
            <person name="Labutti K."/>
            <person name="Grigoriev I.V."/>
            <person name="Murat C."/>
            <person name="Martin F."/>
            <person name="Albertini E."/>
            <person name="Donnini D."/>
            <person name="Bonito G."/>
        </authorList>
    </citation>
    <scope>NUCLEOTIDE SEQUENCE [LARGE SCALE GENOMIC DNA]</scope>
    <source>
        <strain evidence="2 3">Sb_GMNB300</strain>
    </source>
</reference>
<dbReference type="EMBL" id="VXIS01000101">
    <property type="protein sequence ID" value="KAA8905074.1"/>
    <property type="molecule type" value="Genomic_DNA"/>
</dbReference>
<comment type="caution">
    <text evidence="2">The sequence shown here is derived from an EMBL/GenBank/DDBJ whole genome shotgun (WGS) entry which is preliminary data.</text>
</comment>
<evidence type="ECO:0000256" key="1">
    <source>
        <dbReference type="SAM" id="SignalP"/>
    </source>
</evidence>
<keyword evidence="3" id="KW-1185">Reference proteome</keyword>
<evidence type="ECO:0000313" key="2">
    <source>
        <dbReference type="EMBL" id="KAA8905074.1"/>
    </source>
</evidence>
<feature type="signal peptide" evidence="1">
    <location>
        <begin position="1"/>
        <end position="18"/>
    </location>
</feature>
<keyword evidence="1" id="KW-0732">Signal</keyword>
<accession>A0A5J5EVA0</accession>
<evidence type="ECO:0000313" key="3">
    <source>
        <dbReference type="Proteomes" id="UP000326924"/>
    </source>
</evidence>
<dbReference type="Proteomes" id="UP000326924">
    <property type="component" value="Unassembled WGS sequence"/>
</dbReference>
<protein>
    <submittedName>
        <fullName evidence="2">Uncharacterized protein</fullName>
    </submittedName>
</protein>
<feature type="chain" id="PRO_5023817908" evidence="1">
    <location>
        <begin position="19"/>
        <end position="231"/>
    </location>
</feature>
<dbReference type="InParanoid" id="A0A5J5EVA0"/>
<sequence length="231" mass="24736">MKKLIIIILTVICTIAAARWSLISEPLDVSDFEMLQMTLRPRADAEHHQHVNDELINFSIESIESRLSKLTSSLQDFTKSPGYEELNSEAGLFFATATGDDEATIFLATQTFMTGEQLVSLLSLGWAINSLQSLSADLAHMTRSMEPSVTLTPDFGGPYTVTFEGPQAGATMFVPLQTAYSRSYIQLETSKVMLATPSSTAPSTGAAPTKHGPHATLVVVVAAVVAAAVAA</sequence>
<name>A0A5J5EVA0_9PEZI</name>
<gene>
    <name evidence="2" type="ORF">FN846DRAFT_951303</name>
</gene>
<proteinExistence type="predicted"/>
<organism evidence="2 3">
    <name type="scientific">Sphaerosporella brunnea</name>
    <dbReference type="NCBI Taxonomy" id="1250544"/>
    <lineage>
        <taxon>Eukaryota</taxon>
        <taxon>Fungi</taxon>
        <taxon>Dikarya</taxon>
        <taxon>Ascomycota</taxon>
        <taxon>Pezizomycotina</taxon>
        <taxon>Pezizomycetes</taxon>
        <taxon>Pezizales</taxon>
        <taxon>Pyronemataceae</taxon>
        <taxon>Sphaerosporella</taxon>
    </lineage>
</organism>
<dbReference type="AlphaFoldDB" id="A0A5J5EVA0"/>